<gene>
    <name evidence="2" type="ORF">HF685_14115</name>
</gene>
<keyword evidence="2" id="KW-0540">Nuclease</keyword>
<organism evidence="2 3">
    <name type="scientific">Parasphingorhabdus halotolerans</name>
    <dbReference type="NCBI Taxonomy" id="2725558"/>
    <lineage>
        <taxon>Bacteria</taxon>
        <taxon>Pseudomonadati</taxon>
        <taxon>Pseudomonadota</taxon>
        <taxon>Alphaproteobacteria</taxon>
        <taxon>Sphingomonadales</taxon>
        <taxon>Sphingomonadaceae</taxon>
        <taxon>Parasphingorhabdus</taxon>
    </lineage>
</organism>
<accession>A0A6H2DPZ2</accession>
<dbReference type="GO" id="GO:0004519">
    <property type="term" value="F:endonuclease activity"/>
    <property type="evidence" value="ECO:0007669"/>
    <property type="project" value="UniProtKB-KW"/>
</dbReference>
<evidence type="ECO:0000313" key="2">
    <source>
        <dbReference type="EMBL" id="QJB70268.1"/>
    </source>
</evidence>
<keyword evidence="3" id="KW-1185">Reference proteome</keyword>
<dbReference type="Proteomes" id="UP000501600">
    <property type="component" value="Chromosome"/>
</dbReference>
<dbReference type="InterPro" id="IPR003615">
    <property type="entry name" value="HNH_nuc"/>
</dbReference>
<dbReference type="AlphaFoldDB" id="A0A6H2DPZ2"/>
<keyword evidence="2" id="KW-0378">Hydrolase</keyword>
<dbReference type="KEGG" id="phao:HF685_14115"/>
<evidence type="ECO:0000259" key="1">
    <source>
        <dbReference type="Pfam" id="PF13391"/>
    </source>
</evidence>
<evidence type="ECO:0000313" key="3">
    <source>
        <dbReference type="Proteomes" id="UP000501600"/>
    </source>
</evidence>
<reference evidence="2 3" key="1">
    <citation type="submission" date="2020-04" db="EMBL/GenBank/DDBJ databases">
        <title>Genome sequence for Sphingorhabdus sp. strain M1.</title>
        <authorList>
            <person name="Park S.-J."/>
        </authorList>
    </citation>
    <scope>NUCLEOTIDE SEQUENCE [LARGE SCALE GENOMIC DNA]</scope>
    <source>
        <strain evidence="2 3">JK6</strain>
    </source>
</reference>
<name>A0A6H2DPZ2_9SPHN</name>
<sequence>MANTDPNWFDYLAAHDNIDEVNFWQPSGHAKFGAVSPGELFLFKLKAPRNVIGGFGVLSQASNLPLSLAWDAMGTKNGAASFDDMRARVGQYRKEVNPAADCVIGCRIVVQPVFFPQELWIPQPDSWANSIVVGKTYDTETTEGMRLWEALQNSATQMSLQDSANSSYLKEGSLPFSHKGSKFGAPTLIKPRLGQGAFRLAVTDAYRRECGISHGRVLPALDAAHIRPYGQGGEHEVQNGILLRKDIHSVFDAGYVTFDDELKLVVSDRVRTDFNNGNEYRRLHGSQLAVPEIEEGRPSLEHIQWHQNQCFLG</sequence>
<feature type="domain" description="HNH nuclease" evidence="1">
    <location>
        <begin position="219"/>
        <end position="259"/>
    </location>
</feature>
<dbReference type="Pfam" id="PF13391">
    <property type="entry name" value="HNH_2"/>
    <property type="match status" value="1"/>
</dbReference>
<dbReference type="RefSeq" id="WP_168820534.1">
    <property type="nucleotide sequence ID" value="NZ_CP051217.1"/>
</dbReference>
<keyword evidence="2" id="KW-0255">Endonuclease</keyword>
<proteinExistence type="predicted"/>
<dbReference type="EMBL" id="CP051217">
    <property type="protein sequence ID" value="QJB70268.1"/>
    <property type="molecule type" value="Genomic_DNA"/>
</dbReference>
<protein>
    <submittedName>
        <fullName evidence="2">HNH endonuclease</fullName>
    </submittedName>
</protein>